<dbReference type="RefSeq" id="WP_305748226.1">
    <property type="nucleotide sequence ID" value="NZ_JAUZEE010000001.1"/>
</dbReference>
<sequence length="186" mass="20101">MAKSMLEKFGLGALPRRRVIAALGLVALAGIGPLAQAQGLEPAKGRVLLTVTGAIARGNVAEGVRRHEFDAEALDALPVHVVRTGTPWHKGVIAFSGPLLADVLAQVAASGTTLQMTALNDYQIRMPIAEVLPFQPILARRADGAVLSVRDKGPLFMIFPYDEQPQTRNDLFFSRSIWQLKAIEVR</sequence>
<evidence type="ECO:0000313" key="1">
    <source>
        <dbReference type="EMBL" id="MDP4299694.1"/>
    </source>
</evidence>
<evidence type="ECO:0000313" key="2">
    <source>
        <dbReference type="Proteomes" id="UP001235760"/>
    </source>
</evidence>
<keyword evidence="2" id="KW-1185">Reference proteome</keyword>
<dbReference type="InterPro" id="IPR036374">
    <property type="entry name" value="OxRdtase_Mopterin-bd_sf"/>
</dbReference>
<organism evidence="1 2">
    <name type="scientific">Leptothrix discophora</name>
    <dbReference type="NCBI Taxonomy" id="89"/>
    <lineage>
        <taxon>Bacteria</taxon>
        <taxon>Pseudomonadati</taxon>
        <taxon>Pseudomonadota</taxon>
        <taxon>Betaproteobacteria</taxon>
        <taxon>Burkholderiales</taxon>
        <taxon>Sphaerotilaceae</taxon>
        <taxon>Leptothrix</taxon>
    </lineage>
</organism>
<accession>A0ABT9FZN6</accession>
<dbReference type="Proteomes" id="UP001235760">
    <property type="component" value="Unassembled WGS sequence"/>
</dbReference>
<name>A0ABT9FZN6_LEPDI</name>
<evidence type="ECO:0008006" key="3">
    <source>
        <dbReference type="Google" id="ProtNLM"/>
    </source>
</evidence>
<reference evidence="1 2" key="1">
    <citation type="submission" date="2023-08" db="EMBL/GenBank/DDBJ databases">
        <authorList>
            <person name="Roldan D.M."/>
            <person name="Menes R.J."/>
        </authorList>
    </citation>
    <scope>NUCLEOTIDE SEQUENCE [LARGE SCALE GENOMIC DNA]</scope>
    <source>
        <strain evidence="1 2">CCM 2812</strain>
    </source>
</reference>
<dbReference type="EMBL" id="JAUZEE010000001">
    <property type="protein sequence ID" value="MDP4299694.1"/>
    <property type="molecule type" value="Genomic_DNA"/>
</dbReference>
<protein>
    <recommendedName>
        <fullName evidence="3">Oxidoreductase molybdopterin-binding domain-containing protein</fullName>
    </recommendedName>
</protein>
<gene>
    <name evidence="1" type="ORF">Q8X39_03535</name>
</gene>
<comment type="caution">
    <text evidence="1">The sequence shown here is derived from an EMBL/GenBank/DDBJ whole genome shotgun (WGS) entry which is preliminary data.</text>
</comment>
<dbReference type="SUPFAM" id="SSF56524">
    <property type="entry name" value="Oxidoreductase molybdopterin-binding domain"/>
    <property type="match status" value="1"/>
</dbReference>
<dbReference type="Gene3D" id="3.90.420.10">
    <property type="entry name" value="Oxidoreductase, molybdopterin-binding domain"/>
    <property type="match status" value="1"/>
</dbReference>
<proteinExistence type="predicted"/>